<protein>
    <submittedName>
        <fullName evidence="1">Uncharacterized protein</fullName>
    </submittedName>
</protein>
<comment type="caution">
    <text evidence="1">The sequence shown here is derived from an EMBL/GenBank/DDBJ whole genome shotgun (WGS) entry which is preliminary data.</text>
</comment>
<sequence>MDGTNLFHIFVSLLFLYNSPKHCLSRTSPNVTTDQSALLAFKTSITIPPDHILATNWTATTPPSVCDWVGITCSKLHRRVAAVDLPNMGLIGTIPPHLGNLSFLVRLNIGNNSLYGDLPKELANIRRLQYIDVSLNNFGGQIPEWFGAFSKLEFLNVQNNSFSGSIPQDFGNLQSLKVFSIQFNQFTGSAPRTIFNISSLEVLAFTGNSLSGNLPADLCNHLSNLKFLYLSDNEFEGQIPPGFQECSRLQLLALSRNRFTGRIPSEIGNLTMLKTLYISFNSLEGRNPSFLFNMSLEEIYLPVNNFSGSLPRNICPKPLLRQLLIWGNKLTGNIPSAIGNCTALTRIDLQENNFTEYGHEGLVSTSCDVYSFGILLMEVFCRKKPVDEMFTSDLSLKHWVSEALQNDVIQVIDSSLVRKEEEQFAAKVSCISSIFELALNCSAESPEKRINIRDALALLMKIRLKFLANLSEN</sequence>
<dbReference type="EMBL" id="CM037156">
    <property type="protein sequence ID" value="KAH7837778.1"/>
    <property type="molecule type" value="Genomic_DNA"/>
</dbReference>
<accession>A0ACB7XAS1</accession>
<gene>
    <name evidence="1" type="ORF">Vadar_017892</name>
</gene>
<dbReference type="Proteomes" id="UP000828048">
    <property type="component" value="Chromosome 6"/>
</dbReference>
<evidence type="ECO:0000313" key="1">
    <source>
        <dbReference type="EMBL" id="KAH7837778.1"/>
    </source>
</evidence>
<proteinExistence type="predicted"/>
<evidence type="ECO:0000313" key="2">
    <source>
        <dbReference type="Proteomes" id="UP000828048"/>
    </source>
</evidence>
<organism evidence="1 2">
    <name type="scientific">Vaccinium darrowii</name>
    <dbReference type="NCBI Taxonomy" id="229202"/>
    <lineage>
        <taxon>Eukaryota</taxon>
        <taxon>Viridiplantae</taxon>
        <taxon>Streptophyta</taxon>
        <taxon>Embryophyta</taxon>
        <taxon>Tracheophyta</taxon>
        <taxon>Spermatophyta</taxon>
        <taxon>Magnoliopsida</taxon>
        <taxon>eudicotyledons</taxon>
        <taxon>Gunneridae</taxon>
        <taxon>Pentapetalae</taxon>
        <taxon>asterids</taxon>
        <taxon>Ericales</taxon>
        <taxon>Ericaceae</taxon>
        <taxon>Vaccinioideae</taxon>
        <taxon>Vaccinieae</taxon>
        <taxon>Vaccinium</taxon>
    </lineage>
</organism>
<name>A0ACB7XAS1_9ERIC</name>
<keyword evidence="2" id="KW-1185">Reference proteome</keyword>
<reference evidence="1 2" key="1">
    <citation type="journal article" date="2021" name="Hortic Res">
        <title>High-quality reference genome and annotation aids understanding of berry development for evergreen blueberry (Vaccinium darrowii).</title>
        <authorList>
            <person name="Yu J."/>
            <person name="Hulse-Kemp A.M."/>
            <person name="Babiker E."/>
            <person name="Staton M."/>
        </authorList>
    </citation>
    <scope>NUCLEOTIDE SEQUENCE [LARGE SCALE GENOMIC DNA]</scope>
    <source>
        <strain evidence="2">cv. NJ 8807/NJ 8810</strain>
        <tissue evidence="1">Young leaf</tissue>
    </source>
</reference>